<dbReference type="EMBL" id="FNAO01000003">
    <property type="protein sequence ID" value="SDE06770.1"/>
    <property type="molecule type" value="Genomic_DNA"/>
</dbReference>
<dbReference type="OrthoDB" id="196738at2"/>
<dbReference type="RefSeq" id="WP_091866731.1">
    <property type="nucleotide sequence ID" value="NZ_FNAO01000003.1"/>
</dbReference>
<evidence type="ECO:0000259" key="1">
    <source>
        <dbReference type="SMART" id="SM01235"/>
    </source>
</evidence>
<name>A0A1G6ZW81_9FLAO</name>
<dbReference type="SMART" id="SM01235">
    <property type="entry name" value="Haem_bd"/>
    <property type="match status" value="1"/>
</dbReference>
<dbReference type="AlphaFoldDB" id="A0A1G6ZW81"/>
<keyword evidence="3" id="KW-1185">Reference proteome</keyword>
<gene>
    <name evidence="2" type="ORF">SAMN05421636_103125</name>
</gene>
<dbReference type="InterPro" id="IPR025992">
    <property type="entry name" value="Haem-bd"/>
</dbReference>
<evidence type="ECO:0000313" key="3">
    <source>
        <dbReference type="Proteomes" id="UP000199109"/>
    </source>
</evidence>
<sequence length="157" mass="18068">MKITKRILILLLIALIALQFYRPEKNDAEVRDVTSFEKETKPSPLVVGVLQTKCYDCHSNKTVYPWYAEVAPVSLWLNDHVEEGNEHFNASAWDSYEDKKKDHKLEELIEEVEEGKMPLNEYTWLHGGSLSQAEKDAVIAWAKEARKKYKSAVTDGQ</sequence>
<reference evidence="2 3" key="1">
    <citation type="submission" date="2016-10" db="EMBL/GenBank/DDBJ databases">
        <authorList>
            <person name="de Groot N.N."/>
        </authorList>
    </citation>
    <scope>NUCLEOTIDE SEQUENCE [LARGE SCALE GENOMIC DNA]</scope>
    <source>
        <strain evidence="2 3">DSM 23421</strain>
    </source>
</reference>
<accession>A0A1G6ZW81</accession>
<organism evidence="2 3">
    <name type="scientific">Pricia antarctica</name>
    <dbReference type="NCBI Taxonomy" id="641691"/>
    <lineage>
        <taxon>Bacteria</taxon>
        <taxon>Pseudomonadati</taxon>
        <taxon>Bacteroidota</taxon>
        <taxon>Flavobacteriia</taxon>
        <taxon>Flavobacteriales</taxon>
        <taxon>Flavobacteriaceae</taxon>
        <taxon>Pricia</taxon>
    </lineage>
</organism>
<dbReference type="Pfam" id="PF14376">
    <property type="entry name" value="Haem_bd"/>
    <property type="match status" value="1"/>
</dbReference>
<feature type="domain" description="Haem-binding" evidence="1">
    <location>
        <begin position="12"/>
        <end position="146"/>
    </location>
</feature>
<evidence type="ECO:0000313" key="2">
    <source>
        <dbReference type="EMBL" id="SDE06770.1"/>
    </source>
</evidence>
<protein>
    <submittedName>
        <fullName evidence="2">Haem-binding domain-containing protein</fullName>
    </submittedName>
</protein>
<proteinExistence type="predicted"/>
<dbReference type="STRING" id="641691.SAMN05421636_103125"/>
<dbReference type="Proteomes" id="UP000199109">
    <property type="component" value="Unassembled WGS sequence"/>
</dbReference>